<dbReference type="EMBL" id="CP000612">
    <property type="protein sequence ID" value="ABO48842.1"/>
    <property type="molecule type" value="Genomic_DNA"/>
</dbReference>
<dbReference type="InterPro" id="IPR053154">
    <property type="entry name" value="c-di-AMP_regulator"/>
</dbReference>
<evidence type="ECO:0000313" key="3">
    <source>
        <dbReference type="Proteomes" id="UP000001556"/>
    </source>
</evidence>
<evidence type="ECO:0000256" key="1">
    <source>
        <dbReference type="SAM" id="MobiDB-lite"/>
    </source>
</evidence>
<keyword evidence="3" id="KW-1185">Reference proteome</keyword>
<dbReference type="HOGENOM" id="CLU_039811_1_0_9"/>
<sequence>MIRLKWSNNTMLLLSLLLAIILWLYVNIVHNPGKEQEFRVALDTRGKVAQGLTISSSLPQEVTVRVQGRNIIQLSGVKAQDFQATVDLNNLQEGVNNRIIQVTAPSGLQVVQVNPARVEITADRVIQRQLPVKVVIKGQPQYGYTTLEPVIEPADVLVRGPARLLKNLTSIALNVDVSGATQNIEQVKSVALPAGLESTPERVKLLLPITRSVPYRMVPVLPRYSGNPEDNYQLVRITVEPSSVKVYAPEEILNNLAGIHTETIQLEGLDKDDIREAKILLPPGVVDIMPGKVEVAIQIKQKQPTTEPSPPKETLPQGKPDTSGEIKQPDTVPE</sequence>
<proteinExistence type="predicted"/>
<dbReference type="Pfam" id="PF07949">
    <property type="entry name" value="YbbR"/>
    <property type="match status" value="3"/>
</dbReference>
<dbReference type="RefSeq" id="WP_011876680.1">
    <property type="nucleotide sequence ID" value="NC_009253.1"/>
</dbReference>
<dbReference type="InterPro" id="IPR012505">
    <property type="entry name" value="YbbR"/>
</dbReference>
<organism evidence="2 3">
    <name type="scientific">Desulforamulus reducens (strain ATCC BAA-1160 / DSM 100696 / MI-1)</name>
    <name type="common">Desulfotomaculum reducens</name>
    <dbReference type="NCBI Taxonomy" id="349161"/>
    <lineage>
        <taxon>Bacteria</taxon>
        <taxon>Bacillati</taxon>
        <taxon>Bacillota</taxon>
        <taxon>Clostridia</taxon>
        <taxon>Eubacteriales</taxon>
        <taxon>Peptococcaceae</taxon>
        <taxon>Desulforamulus</taxon>
    </lineage>
</organism>
<gene>
    <name evidence="2" type="ordered locus">Dred_0293</name>
</gene>
<dbReference type="PANTHER" id="PTHR37804:SF1">
    <property type="entry name" value="CDAA REGULATORY PROTEIN CDAR"/>
    <property type="match status" value="1"/>
</dbReference>
<dbReference type="eggNOG" id="COG4856">
    <property type="taxonomic scope" value="Bacteria"/>
</dbReference>
<dbReference type="CDD" id="cd20206">
    <property type="entry name" value="YbbR"/>
    <property type="match status" value="1"/>
</dbReference>
<dbReference type="Proteomes" id="UP000001556">
    <property type="component" value="Chromosome"/>
</dbReference>
<dbReference type="Gene3D" id="2.170.120.40">
    <property type="entry name" value="YbbR-like domain"/>
    <property type="match status" value="2"/>
</dbReference>
<dbReference type="KEGG" id="drm:Dred_0293"/>
<accession>A4J189</accession>
<dbReference type="PANTHER" id="PTHR37804">
    <property type="entry name" value="CDAA REGULATORY PROTEIN CDAR"/>
    <property type="match status" value="1"/>
</dbReference>
<dbReference type="Gene3D" id="2.170.120.30">
    <property type="match status" value="1"/>
</dbReference>
<reference evidence="2 3" key="1">
    <citation type="submission" date="2007-03" db="EMBL/GenBank/DDBJ databases">
        <title>Complete sequence of Desulfotomaculum reducens MI-1.</title>
        <authorList>
            <consortium name="US DOE Joint Genome Institute"/>
            <person name="Copeland A."/>
            <person name="Lucas S."/>
            <person name="Lapidus A."/>
            <person name="Barry K."/>
            <person name="Detter J.C."/>
            <person name="Glavina del Rio T."/>
            <person name="Hammon N."/>
            <person name="Israni S."/>
            <person name="Dalin E."/>
            <person name="Tice H."/>
            <person name="Pitluck S."/>
            <person name="Sims D."/>
            <person name="Brettin T."/>
            <person name="Bruce D."/>
            <person name="Han C."/>
            <person name="Tapia R."/>
            <person name="Schmutz J."/>
            <person name="Larimer F."/>
            <person name="Land M."/>
            <person name="Hauser L."/>
            <person name="Kyrpides N."/>
            <person name="Kim E."/>
            <person name="Tebo B.M."/>
            <person name="Richardson P."/>
        </authorList>
    </citation>
    <scope>NUCLEOTIDE SEQUENCE [LARGE SCALE GENOMIC DNA]</scope>
    <source>
        <strain evidence="2 3">MI-1</strain>
    </source>
</reference>
<protein>
    <submittedName>
        <fullName evidence="2">YbbR family protein</fullName>
    </submittedName>
</protein>
<feature type="region of interest" description="Disordered" evidence="1">
    <location>
        <begin position="301"/>
        <end position="334"/>
    </location>
</feature>
<dbReference type="AlphaFoldDB" id="A4J189"/>
<name>A4J189_DESRM</name>
<dbReference type="OrthoDB" id="2111604at2"/>
<evidence type="ECO:0000313" key="2">
    <source>
        <dbReference type="EMBL" id="ABO48842.1"/>
    </source>
</evidence>
<dbReference type="STRING" id="349161.Dred_0293"/>